<accession>A0A370UCH9</accession>
<keyword evidence="2" id="KW-1185">Reference proteome</keyword>
<name>A0A370UCH9_9GAMM</name>
<sequence>MADIGIFWYYQGEIIGKRSTFEEGECSLPGLWDSPDNHIDLWECEPESINLPAHLRQLEYQVIPRGRVIYDQRRKISMVYMDSSLFNDSSKEAIRRFFRLEGKKIKWCKDPHYRVYSPI</sequence>
<reference evidence="1 2" key="1">
    <citation type="submission" date="2018-06" db="EMBL/GenBank/DDBJ databases">
        <title>Marinomonas sp. YLB-05 draft genome sequence.</title>
        <authorList>
            <person name="Yu L."/>
            <person name="Tang X."/>
        </authorList>
    </citation>
    <scope>NUCLEOTIDE SEQUENCE [LARGE SCALE GENOMIC DNA]</scope>
    <source>
        <strain evidence="1 2">YLB-05</strain>
    </source>
</reference>
<evidence type="ECO:0000313" key="2">
    <source>
        <dbReference type="Proteomes" id="UP000254326"/>
    </source>
</evidence>
<proteinExistence type="predicted"/>
<gene>
    <name evidence="1" type="ORF">DN730_00175</name>
</gene>
<dbReference type="AlphaFoldDB" id="A0A370UCH9"/>
<comment type="caution">
    <text evidence="1">The sequence shown here is derived from an EMBL/GenBank/DDBJ whole genome shotgun (WGS) entry which is preliminary data.</text>
</comment>
<dbReference type="Proteomes" id="UP000254326">
    <property type="component" value="Unassembled WGS sequence"/>
</dbReference>
<organism evidence="1 2">
    <name type="scientific">Marinomonas piezotolerans</name>
    <dbReference type="NCBI Taxonomy" id="2213058"/>
    <lineage>
        <taxon>Bacteria</taxon>
        <taxon>Pseudomonadati</taxon>
        <taxon>Pseudomonadota</taxon>
        <taxon>Gammaproteobacteria</taxon>
        <taxon>Oceanospirillales</taxon>
        <taxon>Oceanospirillaceae</taxon>
        <taxon>Marinomonas</taxon>
    </lineage>
</organism>
<evidence type="ECO:0000313" key="1">
    <source>
        <dbReference type="EMBL" id="RDL45506.1"/>
    </source>
</evidence>
<dbReference type="EMBL" id="QKRA01000001">
    <property type="protein sequence ID" value="RDL45506.1"/>
    <property type="molecule type" value="Genomic_DNA"/>
</dbReference>
<protein>
    <submittedName>
        <fullName evidence="1">Uncharacterized protein</fullName>
    </submittedName>
</protein>